<protein>
    <submittedName>
        <fullName evidence="1">Uncharacterized protein</fullName>
    </submittedName>
</protein>
<organism evidence="1 2">
    <name type="scientific">Xenopus laevis</name>
    <name type="common">African clawed frog</name>
    <dbReference type="NCBI Taxonomy" id="8355"/>
    <lineage>
        <taxon>Eukaryota</taxon>
        <taxon>Metazoa</taxon>
        <taxon>Chordata</taxon>
        <taxon>Craniata</taxon>
        <taxon>Vertebrata</taxon>
        <taxon>Euteleostomi</taxon>
        <taxon>Amphibia</taxon>
        <taxon>Batrachia</taxon>
        <taxon>Anura</taxon>
        <taxon>Pipoidea</taxon>
        <taxon>Pipidae</taxon>
        <taxon>Xenopodinae</taxon>
        <taxon>Xenopus</taxon>
        <taxon>Xenopus</taxon>
    </lineage>
</organism>
<reference evidence="2" key="1">
    <citation type="journal article" date="2016" name="Nature">
        <title>Genome evolution in the allotetraploid frog Xenopus laevis.</title>
        <authorList>
            <person name="Session A.M."/>
            <person name="Uno Y."/>
            <person name="Kwon T."/>
            <person name="Chapman J.A."/>
            <person name="Toyoda A."/>
            <person name="Takahashi S."/>
            <person name="Fukui A."/>
            <person name="Hikosaka A."/>
            <person name="Suzuki A."/>
            <person name="Kondo M."/>
            <person name="van Heeringen S.J."/>
            <person name="Quigley I."/>
            <person name="Heinz S."/>
            <person name="Ogino H."/>
            <person name="Ochi H."/>
            <person name="Hellsten U."/>
            <person name="Lyons J.B."/>
            <person name="Simakov O."/>
            <person name="Putnam N."/>
            <person name="Stites J."/>
            <person name="Kuroki Y."/>
            <person name="Tanaka T."/>
            <person name="Michiue T."/>
            <person name="Watanabe M."/>
            <person name="Bogdanovic O."/>
            <person name="Lister R."/>
            <person name="Georgiou G."/>
            <person name="Paranjpe S.S."/>
            <person name="van Kruijsbergen I."/>
            <person name="Shu S."/>
            <person name="Carlson J."/>
            <person name="Kinoshita T."/>
            <person name="Ohta Y."/>
            <person name="Mawaribuchi S."/>
            <person name="Jenkins J."/>
            <person name="Grimwood J."/>
            <person name="Schmutz J."/>
            <person name="Mitros T."/>
            <person name="Mozaffari S.V."/>
            <person name="Suzuki Y."/>
            <person name="Haramoto Y."/>
            <person name="Yamamoto T.S."/>
            <person name="Takagi C."/>
            <person name="Heald R."/>
            <person name="Miller K."/>
            <person name="Haudenschild C."/>
            <person name="Kitzman J."/>
            <person name="Nakayama T."/>
            <person name="Izutsu Y."/>
            <person name="Robert J."/>
            <person name="Fortriede J."/>
            <person name="Burns K."/>
            <person name="Lotay V."/>
            <person name="Karimi K."/>
            <person name="Yasuoka Y."/>
            <person name="Dichmann D.S."/>
            <person name="Flajnik M.F."/>
            <person name="Houston D.W."/>
            <person name="Shendure J."/>
            <person name="DuPasquier L."/>
            <person name="Vize P.D."/>
            <person name="Zorn A.M."/>
            <person name="Ito M."/>
            <person name="Marcotte E.M."/>
            <person name="Wallingford J.B."/>
            <person name="Ito Y."/>
            <person name="Asashima M."/>
            <person name="Ueno N."/>
            <person name="Matsuda Y."/>
            <person name="Veenstra G.J."/>
            <person name="Fujiyama A."/>
            <person name="Harland R.M."/>
            <person name="Taira M."/>
            <person name="Rokhsar D.S."/>
        </authorList>
    </citation>
    <scope>NUCLEOTIDE SEQUENCE [LARGE SCALE GENOMIC DNA]</scope>
    <source>
        <strain evidence="2">J</strain>
    </source>
</reference>
<evidence type="ECO:0000313" key="2">
    <source>
        <dbReference type="Proteomes" id="UP000694892"/>
    </source>
</evidence>
<accession>A0A974CTJ5</accession>
<name>A0A974CTJ5_XENLA</name>
<gene>
    <name evidence="1" type="ORF">XELAEV_18029574mg</name>
</gene>
<dbReference type="Proteomes" id="UP000694892">
    <property type="component" value="Chromosome 5S"/>
</dbReference>
<proteinExistence type="predicted"/>
<evidence type="ECO:0000313" key="1">
    <source>
        <dbReference type="EMBL" id="OCT78477.1"/>
    </source>
</evidence>
<sequence>MKAAPDSIGQSSSTKHGALREVFYVKSSIYLIHLKINTKERHVYIEPSHLTRFVAHRLLFQKLVISRTPGCGKV</sequence>
<dbReference type="EMBL" id="CM004475">
    <property type="protein sequence ID" value="OCT78477.1"/>
    <property type="molecule type" value="Genomic_DNA"/>
</dbReference>
<dbReference type="AlphaFoldDB" id="A0A974CTJ5"/>